<dbReference type="AlphaFoldDB" id="A0A835D4T1"/>
<dbReference type="PANTHER" id="PTHR10996:SF179">
    <property type="entry name" value="D-ISOMER SPECIFIC 2-HYDROXYACID DEHYDROGENASE FAMILY PROTEIN-RELATED"/>
    <property type="match status" value="1"/>
</dbReference>
<keyword evidence="2" id="KW-1133">Transmembrane helix</keyword>
<dbReference type="GO" id="GO:0030267">
    <property type="term" value="F:glyoxylate reductase (NADPH) activity"/>
    <property type="evidence" value="ECO:0007669"/>
    <property type="project" value="TreeGrafter"/>
</dbReference>
<sequence>MKNIQRGSDSSRHGNLGCPSIKLFLTTHGESVRAMLSTGIHPINHVILQWLPSVVTPSAGYNHIDMAECWRRGIVVTNAGNVFSDDDADYVVGLLLDVLRWISASNRYVRRGLWASKGTILLVLGSSLFTSICLFVFFLI</sequence>
<comment type="caution">
    <text evidence="4">The sequence shown here is derived from an EMBL/GenBank/DDBJ whole genome shotgun (WGS) entry which is preliminary data.</text>
</comment>
<dbReference type="EMBL" id="JABCRI010000021">
    <property type="protein sequence ID" value="KAF8380368.1"/>
    <property type="molecule type" value="Genomic_DNA"/>
</dbReference>
<organism evidence="4 5">
    <name type="scientific">Tetracentron sinense</name>
    <name type="common">Spur-leaf</name>
    <dbReference type="NCBI Taxonomy" id="13715"/>
    <lineage>
        <taxon>Eukaryota</taxon>
        <taxon>Viridiplantae</taxon>
        <taxon>Streptophyta</taxon>
        <taxon>Embryophyta</taxon>
        <taxon>Tracheophyta</taxon>
        <taxon>Spermatophyta</taxon>
        <taxon>Magnoliopsida</taxon>
        <taxon>Trochodendrales</taxon>
        <taxon>Trochodendraceae</taxon>
        <taxon>Tetracentron</taxon>
    </lineage>
</organism>
<name>A0A835D4T1_TETSI</name>
<dbReference type="OrthoDB" id="298012at2759"/>
<feature type="transmembrane region" description="Helical" evidence="2">
    <location>
        <begin position="120"/>
        <end position="139"/>
    </location>
</feature>
<dbReference type="Pfam" id="PF00389">
    <property type="entry name" value="2-Hacid_dh"/>
    <property type="match status" value="1"/>
</dbReference>
<dbReference type="GO" id="GO:0016618">
    <property type="term" value="F:hydroxypyruvate reductase [NAD(P)H] activity"/>
    <property type="evidence" value="ECO:0007669"/>
    <property type="project" value="TreeGrafter"/>
</dbReference>
<dbReference type="InterPro" id="IPR006139">
    <property type="entry name" value="D-isomer_2_OHA_DH_cat_dom"/>
</dbReference>
<keyword evidence="2" id="KW-0472">Membrane</keyword>
<keyword evidence="5" id="KW-1185">Reference proteome</keyword>
<keyword evidence="1" id="KW-0560">Oxidoreductase</keyword>
<evidence type="ECO:0000313" key="5">
    <source>
        <dbReference type="Proteomes" id="UP000655225"/>
    </source>
</evidence>
<accession>A0A835D4T1</accession>
<keyword evidence="2" id="KW-0812">Transmembrane</keyword>
<dbReference type="PANTHER" id="PTHR10996">
    <property type="entry name" value="2-HYDROXYACID DEHYDROGENASE-RELATED"/>
    <property type="match status" value="1"/>
</dbReference>
<dbReference type="SUPFAM" id="SSF52283">
    <property type="entry name" value="Formate/glycerate dehydrogenase catalytic domain-like"/>
    <property type="match status" value="1"/>
</dbReference>
<protein>
    <recommendedName>
        <fullName evidence="3">D-isomer specific 2-hydroxyacid dehydrogenase catalytic domain-containing protein</fullName>
    </recommendedName>
</protein>
<dbReference type="Proteomes" id="UP000655225">
    <property type="component" value="Unassembled WGS sequence"/>
</dbReference>
<dbReference type="GO" id="GO:0051287">
    <property type="term" value="F:NAD binding"/>
    <property type="evidence" value="ECO:0007669"/>
    <property type="project" value="InterPro"/>
</dbReference>
<evidence type="ECO:0000256" key="1">
    <source>
        <dbReference type="ARBA" id="ARBA00023002"/>
    </source>
</evidence>
<feature type="domain" description="D-isomer specific 2-hydroxyacid dehydrogenase catalytic" evidence="3">
    <location>
        <begin position="51"/>
        <end position="103"/>
    </location>
</feature>
<evidence type="ECO:0000313" key="4">
    <source>
        <dbReference type="EMBL" id="KAF8380368.1"/>
    </source>
</evidence>
<dbReference type="GO" id="GO:0005829">
    <property type="term" value="C:cytosol"/>
    <property type="evidence" value="ECO:0007669"/>
    <property type="project" value="TreeGrafter"/>
</dbReference>
<proteinExistence type="predicted"/>
<gene>
    <name evidence="4" type="ORF">HHK36_027853</name>
</gene>
<evidence type="ECO:0000256" key="2">
    <source>
        <dbReference type="SAM" id="Phobius"/>
    </source>
</evidence>
<dbReference type="Gene3D" id="3.40.50.720">
    <property type="entry name" value="NAD(P)-binding Rossmann-like Domain"/>
    <property type="match status" value="2"/>
</dbReference>
<dbReference type="InterPro" id="IPR050223">
    <property type="entry name" value="D-isomer_2-hydroxyacid_DH"/>
</dbReference>
<evidence type="ECO:0000259" key="3">
    <source>
        <dbReference type="Pfam" id="PF00389"/>
    </source>
</evidence>
<reference evidence="4 5" key="1">
    <citation type="submission" date="2020-04" db="EMBL/GenBank/DDBJ databases">
        <title>Plant Genome Project.</title>
        <authorList>
            <person name="Zhang R.-G."/>
        </authorList>
    </citation>
    <scope>NUCLEOTIDE SEQUENCE [LARGE SCALE GENOMIC DNA]</scope>
    <source>
        <strain evidence="4">YNK0</strain>
        <tissue evidence="4">Leaf</tissue>
    </source>
</reference>